<dbReference type="Pfam" id="PF01925">
    <property type="entry name" value="TauE"/>
    <property type="match status" value="1"/>
</dbReference>
<evidence type="ECO:0000256" key="2">
    <source>
        <dbReference type="ARBA" id="ARBA00009142"/>
    </source>
</evidence>
<feature type="transmembrane region" description="Helical" evidence="8">
    <location>
        <begin position="77"/>
        <end position="97"/>
    </location>
</feature>
<keyword evidence="10" id="KW-1185">Reference proteome</keyword>
<keyword evidence="5 8" id="KW-0812">Transmembrane</keyword>
<evidence type="ECO:0000256" key="1">
    <source>
        <dbReference type="ARBA" id="ARBA00004651"/>
    </source>
</evidence>
<organism evidence="9 10">
    <name type="scientific">Formosimonas limnophila</name>
    <dbReference type="NCBI Taxonomy" id="1384487"/>
    <lineage>
        <taxon>Bacteria</taxon>
        <taxon>Pseudomonadati</taxon>
        <taxon>Pseudomonadota</taxon>
        <taxon>Betaproteobacteria</taxon>
        <taxon>Burkholderiales</taxon>
        <taxon>Burkholderiaceae</taxon>
        <taxon>Formosimonas</taxon>
    </lineage>
</organism>
<comment type="caution">
    <text evidence="9">The sequence shown here is derived from an EMBL/GenBank/DDBJ whole genome shotgun (WGS) entry which is preliminary data.</text>
</comment>
<keyword evidence="7 8" id="KW-0472">Membrane</keyword>
<evidence type="ECO:0000256" key="4">
    <source>
        <dbReference type="ARBA" id="ARBA00022475"/>
    </source>
</evidence>
<evidence type="ECO:0000256" key="6">
    <source>
        <dbReference type="ARBA" id="ARBA00022989"/>
    </source>
</evidence>
<keyword evidence="6 8" id="KW-1133">Transmembrane helix</keyword>
<feature type="transmembrane region" description="Helical" evidence="8">
    <location>
        <begin position="142"/>
        <end position="169"/>
    </location>
</feature>
<feature type="transmembrane region" description="Helical" evidence="8">
    <location>
        <begin position="103"/>
        <end position="121"/>
    </location>
</feature>
<comment type="similarity">
    <text evidence="2 8">Belongs to the 4-toluene sulfonate uptake permease (TSUP) (TC 2.A.102) family.</text>
</comment>
<evidence type="ECO:0000256" key="8">
    <source>
        <dbReference type="RuleBase" id="RU363041"/>
    </source>
</evidence>
<evidence type="ECO:0000256" key="5">
    <source>
        <dbReference type="ARBA" id="ARBA00022692"/>
    </source>
</evidence>
<dbReference type="Proteomes" id="UP000614287">
    <property type="component" value="Unassembled WGS sequence"/>
</dbReference>
<reference evidence="9" key="2">
    <citation type="submission" date="2020-09" db="EMBL/GenBank/DDBJ databases">
        <authorList>
            <person name="Sun Q."/>
            <person name="Kim S."/>
        </authorList>
    </citation>
    <scope>NUCLEOTIDE SEQUENCE</scope>
    <source>
        <strain evidence="9">KCTC 32501</strain>
    </source>
</reference>
<evidence type="ECO:0000313" key="10">
    <source>
        <dbReference type="Proteomes" id="UP000614287"/>
    </source>
</evidence>
<sequence length="259" mass="27957">MDFLTPELLLLLPLAFLAGLIDSAVGGGGLIQLPGIFNIIPNHEPPVLHGTNKLSSICGTGMATVQYARRVPLRWRMLFGAVAMALLFAYIGARLIPYLPKEYLRPIMLVLMIAMVIYTFMKKDMGQSHEPRFASRGEMLAGLGLGAAIGFYDGFFGPGTGSLLAFAFVKWFGFDFLTATAHSKVINLATNFAALSFFIPHGYILWGAGLAMGVCNIGGALCGTHVVTKYGAPFIRKILILVLSATIVKFGYDTLISLM</sequence>
<evidence type="ECO:0000256" key="3">
    <source>
        <dbReference type="ARBA" id="ARBA00022448"/>
    </source>
</evidence>
<protein>
    <recommendedName>
        <fullName evidence="8">Probable membrane transporter protein</fullName>
    </recommendedName>
</protein>
<dbReference type="GO" id="GO:0005886">
    <property type="term" value="C:plasma membrane"/>
    <property type="evidence" value="ECO:0007669"/>
    <property type="project" value="UniProtKB-SubCell"/>
</dbReference>
<accession>A0A8J3CKW1</accession>
<feature type="transmembrane region" description="Helical" evidence="8">
    <location>
        <begin position="234"/>
        <end position="252"/>
    </location>
</feature>
<proteinExistence type="inferred from homology"/>
<dbReference type="PANTHER" id="PTHR30269">
    <property type="entry name" value="TRANSMEMBRANE PROTEIN YFCA"/>
    <property type="match status" value="1"/>
</dbReference>
<gene>
    <name evidence="9" type="ORF">GCM10009007_12650</name>
</gene>
<dbReference type="EMBL" id="BMZG01000006">
    <property type="protein sequence ID" value="GHA73229.1"/>
    <property type="molecule type" value="Genomic_DNA"/>
</dbReference>
<keyword evidence="3" id="KW-0813">Transport</keyword>
<dbReference type="InterPro" id="IPR002781">
    <property type="entry name" value="TM_pro_TauE-like"/>
</dbReference>
<evidence type="ECO:0000313" key="9">
    <source>
        <dbReference type="EMBL" id="GHA73229.1"/>
    </source>
</evidence>
<dbReference type="RefSeq" id="WP_189493109.1">
    <property type="nucleotide sequence ID" value="NZ_BMZG01000006.1"/>
</dbReference>
<name>A0A8J3CKW1_9BURK</name>
<evidence type="ECO:0000256" key="7">
    <source>
        <dbReference type="ARBA" id="ARBA00023136"/>
    </source>
</evidence>
<keyword evidence="4 8" id="KW-1003">Cell membrane</keyword>
<dbReference type="PANTHER" id="PTHR30269:SF0">
    <property type="entry name" value="MEMBRANE TRANSPORTER PROTEIN YFCA-RELATED"/>
    <property type="match status" value="1"/>
</dbReference>
<dbReference type="AlphaFoldDB" id="A0A8J3CKW1"/>
<feature type="transmembrane region" description="Helical" evidence="8">
    <location>
        <begin position="203"/>
        <end position="222"/>
    </location>
</feature>
<comment type="subcellular location">
    <subcellularLocation>
        <location evidence="1 8">Cell membrane</location>
        <topology evidence="1 8">Multi-pass membrane protein</topology>
    </subcellularLocation>
</comment>
<reference evidence="9" key="1">
    <citation type="journal article" date="2014" name="Int. J. Syst. Evol. Microbiol.">
        <title>Complete genome sequence of Corynebacterium casei LMG S-19264T (=DSM 44701T), isolated from a smear-ripened cheese.</title>
        <authorList>
            <consortium name="US DOE Joint Genome Institute (JGI-PGF)"/>
            <person name="Walter F."/>
            <person name="Albersmeier A."/>
            <person name="Kalinowski J."/>
            <person name="Ruckert C."/>
        </authorList>
    </citation>
    <scope>NUCLEOTIDE SEQUENCE</scope>
    <source>
        <strain evidence="9">KCTC 32501</strain>
    </source>
</reference>
<dbReference type="InterPro" id="IPR052017">
    <property type="entry name" value="TSUP"/>
</dbReference>